<dbReference type="Proteomes" id="UP000014003">
    <property type="component" value="Unassembled WGS sequence"/>
</dbReference>
<evidence type="ECO:0000313" key="2">
    <source>
        <dbReference type="EMBL" id="EOO11335.1"/>
    </source>
</evidence>
<organism evidence="2 3">
    <name type="scientific">Bacillus cereus HuA3-9</name>
    <dbReference type="NCBI Taxonomy" id="1053205"/>
    <lineage>
        <taxon>Bacteria</taxon>
        <taxon>Bacillati</taxon>
        <taxon>Bacillota</taxon>
        <taxon>Bacilli</taxon>
        <taxon>Bacillales</taxon>
        <taxon>Bacillaceae</taxon>
        <taxon>Bacillus</taxon>
        <taxon>Bacillus cereus group</taxon>
    </lineage>
</organism>
<feature type="coiled-coil region" evidence="1">
    <location>
        <begin position="89"/>
        <end position="116"/>
    </location>
</feature>
<dbReference type="RefSeq" id="WP_016094831.1">
    <property type="nucleotide sequence ID" value="NZ_KB976126.1"/>
</dbReference>
<proteinExistence type="predicted"/>
<dbReference type="EMBL" id="AHDZ01000070">
    <property type="protein sequence ID" value="EOO11335.1"/>
    <property type="molecule type" value="Genomic_DNA"/>
</dbReference>
<comment type="caution">
    <text evidence="2">The sequence shown here is derived from an EMBL/GenBank/DDBJ whole genome shotgun (WGS) entry which is preliminary data.</text>
</comment>
<gene>
    <name evidence="2" type="ORF">IGA_05598</name>
</gene>
<reference evidence="2 3" key="1">
    <citation type="submission" date="2012-12" db="EMBL/GenBank/DDBJ databases">
        <title>The Genome Sequence of Bacillus cereus HuA3-9.</title>
        <authorList>
            <consortium name="The Broad Institute Genome Sequencing Platform"/>
            <consortium name="The Broad Institute Genome Sequencing Center for Infectious Disease"/>
            <person name="Feldgarden M."/>
            <person name="Van der Auwera G.A."/>
            <person name="Mahillon J."/>
            <person name="Duprez V."/>
            <person name="Timmery S."/>
            <person name="Mattelet C."/>
            <person name="Dierick K."/>
            <person name="Sun M."/>
            <person name="Yu Z."/>
            <person name="Zhu L."/>
            <person name="Hu X."/>
            <person name="Shank E.B."/>
            <person name="Swiecicka I."/>
            <person name="Hansen B.M."/>
            <person name="Andrup L."/>
            <person name="Walker B."/>
            <person name="Young S.K."/>
            <person name="Zeng Q."/>
            <person name="Gargeya S."/>
            <person name="Fitzgerald M."/>
            <person name="Haas B."/>
            <person name="Abouelleil A."/>
            <person name="Alvarado L."/>
            <person name="Arachchi H.M."/>
            <person name="Berlin A.M."/>
            <person name="Chapman S.B."/>
            <person name="Dewar J."/>
            <person name="Goldberg J."/>
            <person name="Griggs A."/>
            <person name="Gujja S."/>
            <person name="Hansen M."/>
            <person name="Howarth C."/>
            <person name="Imamovic A."/>
            <person name="Larimer J."/>
            <person name="McCowan C."/>
            <person name="Murphy C."/>
            <person name="Neiman D."/>
            <person name="Pearson M."/>
            <person name="Priest M."/>
            <person name="Roberts A."/>
            <person name="Saif S."/>
            <person name="Shea T."/>
            <person name="Sisk P."/>
            <person name="Sykes S."/>
            <person name="Wortman J."/>
            <person name="Nusbaum C."/>
            <person name="Birren B."/>
        </authorList>
    </citation>
    <scope>NUCLEOTIDE SEQUENCE [LARGE SCALE GENOMIC DNA]</scope>
    <source>
        <strain evidence="2 3">HuA3-9</strain>
    </source>
</reference>
<evidence type="ECO:0000313" key="3">
    <source>
        <dbReference type="Proteomes" id="UP000014003"/>
    </source>
</evidence>
<accession>R8CIH3</accession>
<sequence length="126" mass="15160">MTETIKWIPIEITYKGEQEVEEFKKTIELFNAKKKERASLVEKFKGIQMFMVKKMFDYNGLRDAKSNMALDVYINDYTKNCDVKDIWIMQESMKDLMNTKIDMKRLETEIDALQDKIIKHGWMRYL</sequence>
<keyword evidence="1" id="KW-0175">Coiled coil</keyword>
<dbReference type="HOGENOM" id="CLU_1977036_0_0_9"/>
<dbReference type="AlphaFoldDB" id="R8CIH3"/>
<dbReference type="PATRIC" id="fig|1053205.3.peg.5661"/>
<name>R8CIH3_BACCE</name>
<protein>
    <submittedName>
        <fullName evidence="2">Uncharacterized protein</fullName>
    </submittedName>
</protein>
<evidence type="ECO:0000256" key="1">
    <source>
        <dbReference type="SAM" id="Coils"/>
    </source>
</evidence>